<feature type="transmembrane region" description="Helical" evidence="7">
    <location>
        <begin position="256"/>
        <end position="282"/>
    </location>
</feature>
<feature type="transmembrane region" description="Helical" evidence="7">
    <location>
        <begin position="65"/>
        <end position="84"/>
    </location>
</feature>
<feature type="region of interest" description="Disordered" evidence="6">
    <location>
        <begin position="666"/>
        <end position="696"/>
    </location>
</feature>
<feature type="domain" description="DUF4131" evidence="9">
    <location>
        <begin position="37"/>
        <end position="195"/>
    </location>
</feature>
<dbReference type="InterPro" id="IPR004477">
    <property type="entry name" value="ComEC_N"/>
</dbReference>
<accession>A0ABW2UJR9</accession>
<evidence type="ECO:0000256" key="2">
    <source>
        <dbReference type="ARBA" id="ARBA00022475"/>
    </source>
</evidence>
<dbReference type="Pfam" id="PF03772">
    <property type="entry name" value="Competence"/>
    <property type="match status" value="1"/>
</dbReference>
<comment type="caution">
    <text evidence="10">The sequence shown here is derived from an EMBL/GenBank/DDBJ whole genome shotgun (WGS) entry which is preliminary data.</text>
</comment>
<dbReference type="InterPro" id="IPR052159">
    <property type="entry name" value="Competence_DNA_uptake"/>
</dbReference>
<organism evidence="10 11">
    <name type="scientific">Plastorhodobacter daqingensis</name>
    <dbReference type="NCBI Taxonomy" id="1387281"/>
    <lineage>
        <taxon>Bacteria</taxon>
        <taxon>Pseudomonadati</taxon>
        <taxon>Pseudomonadota</taxon>
        <taxon>Alphaproteobacteria</taxon>
        <taxon>Rhodobacterales</taxon>
        <taxon>Paracoccaceae</taxon>
        <taxon>Plastorhodobacter</taxon>
    </lineage>
</organism>
<keyword evidence="3 7" id="KW-0812">Transmembrane</keyword>
<feature type="transmembrane region" description="Helical" evidence="7">
    <location>
        <begin position="294"/>
        <end position="312"/>
    </location>
</feature>
<evidence type="ECO:0000256" key="3">
    <source>
        <dbReference type="ARBA" id="ARBA00022692"/>
    </source>
</evidence>
<evidence type="ECO:0000256" key="1">
    <source>
        <dbReference type="ARBA" id="ARBA00004651"/>
    </source>
</evidence>
<keyword evidence="2" id="KW-1003">Cell membrane</keyword>
<feature type="domain" description="ComEC/Rec2-related protein" evidence="8">
    <location>
        <begin position="235"/>
        <end position="511"/>
    </location>
</feature>
<gene>
    <name evidence="10" type="ORF">ACFQXB_04750</name>
</gene>
<dbReference type="Pfam" id="PF13567">
    <property type="entry name" value="DUF4131"/>
    <property type="match status" value="1"/>
</dbReference>
<evidence type="ECO:0000256" key="5">
    <source>
        <dbReference type="ARBA" id="ARBA00023136"/>
    </source>
</evidence>
<feature type="transmembrane region" description="Helical" evidence="7">
    <location>
        <begin position="439"/>
        <end position="462"/>
    </location>
</feature>
<protein>
    <submittedName>
        <fullName evidence="10">ComEC/Rec2 family competence protein</fullName>
    </submittedName>
</protein>
<keyword evidence="4 7" id="KW-1133">Transmembrane helix</keyword>
<evidence type="ECO:0000256" key="6">
    <source>
        <dbReference type="SAM" id="MobiDB-lite"/>
    </source>
</evidence>
<dbReference type="Proteomes" id="UP001596516">
    <property type="component" value="Unassembled WGS sequence"/>
</dbReference>
<evidence type="ECO:0000256" key="4">
    <source>
        <dbReference type="ARBA" id="ARBA00022989"/>
    </source>
</evidence>
<dbReference type="InterPro" id="IPR025405">
    <property type="entry name" value="DUF4131"/>
</dbReference>
<feature type="transmembrane region" description="Helical" evidence="7">
    <location>
        <begin position="363"/>
        <end position="384"/>
    </location>
</feature>
<evidence type="ECO:0000259" key="8">
    <source>
        <dbReference type="Pfam" id="PF03772"/>
    </source>
</evidence>
<proteinExistence type="predicted"/>
<dbReference type="EMBL" id="JBHTFQ010000002">
    <property type="protein sequence ID" value="MFC7703500.1"/>
    <property type="molecule type" value="Genomic_DNA"/>
</dbReference>
<keyword evidence="5 7" id="KW-0472">Membrane</keyword>
<dbReference type="PANTHER" id="PTHR30619">
    <property type="entry name" value="DNA INTERNALIZATION/COMPETENCE PROTEIN COMEC/REC2"/>
    <property type="match status" value="1"/>
</dbReference>
<evidence type="ECO:0000259" key="9">
    <source>
        <dbReference type="Pfam" id="PF13567"/>
    </source>
</evidence>
<feature type="transmembrane region" description="Helical" evidence="7">
    <location>
        <begin position="340"/>
        <end position="357"/>
    </location>
</feature>
<reference evidence="11" key="1">
    <citation type="journal article" date="2019" name="Int. J. Syst. Evol. Microbiol.">
        <title>The Global Catalogue of Microorganisms (GCM) 10K type strain sequencing project: providing services to taxonomists for standard genome sequencing and annotation.</title>
        <authorList>
            <consortium name="The Broad Institute Genomics Platform"/>
            <consortium name="The Broad Institute Genome Sequencing Center for Infectious Disease"/>
            <person name="Wu L."/>
            <person name="Ma J."/>
        </authorList>
    </citation>
    <scope>NUCLEOTIDE SEQUENCE [LARGE SCALE GENOMIC DNA]</scope>
    <source>
        <strain evidence="11">CGMCC 1.12750</strain>
    </source>
</reference>
<feature type="transmembrane region" description="Helical" evidence="7">
    <location>
        <begin position="42"/>
        <end position="59"/>
    </location>
</feature>
<dbReference type="NCBIfam" id="TIGR00360">
    <property type="entry name" value="ComEC_N-term"/>
    <property type="match status" value="1"/>
</dbReference>
<keyword evidence="11" id="KW-1185">Reference proteome</keyword>
<feature type="transmembrane region" description="Helical" evidence="7">
    <location>
        <begin position="17"/>
        <end position="35"/>
    </location>
</feature>
<evidence type="ECO:0000313" key="10">
    <source>
        <dbReference type="EMBL" id="MFC7703500.1"/>
    </source>
</evidence>
<sequence>MWPCHPLQALAEARGNLFPWVPVAFAAGIGGYFALPAEPGLAALAGLGTLALVALAHWLRGPEAWQPLAVVVLLACCGALWAAARAHHVAAPVLAWRYYGAIEGRIVGIDRSLSDQPRLTLDRVVLENLPPDRTPARVRVALHGDQQHLDPLPGMTIMLTGHLSPPEPPAEPGGFDFQRLAWFDRLGGVGYTRSPALVLAPAEPGGLRVFALRMRISAAVQALVPGDAGAFAAAILTGDRSGVSRKVLDDLRGSNLAHLLAISGLHMGLLTGFVFAMLRYGFALIPPLALRLNAKKLAAACALAAGGFYLALSGGNVATERAFVMVAVMLLAVLCDRRAISLRSVALAAMIILVLRPEALLGAGFQMSFAATVALVAVFSRLAGPMRRLPRGLAPVASLLLASAVAGAATAPVSAVHFGRMADYGLLANLLSVPLMGTLIIPAAVLAALLAPFGLAAVPLSAMELGTGWILGVAAWVAGLDGAVRAVPAPPDVVLPLLALGALWLALWPGRARWGGVGVMGAALLLWPMAERPALLIAPGGGLVGVMTPEGRALSKPRGDGFVARSWLERDGDLATPEAAHARWPGQITLAGWEVYHLTGRGAADRAAEACRPGRLVILSAAWPHGDGNCWMVDARVLERTGTLALSQGPEGLRMRSARAAAGQRLWSDGRYRPPAPPPDAAGPDVLHLAASSGSG</sequence>
<evidence type="ECO:0000313" key="11">
    <source>
        <dbReference type="Proteomes" id="UP001596516"/>
    </source>
</evidence>
<dbReference type="RefSeq" id="WP_377399905.1">
    <property type="nucleotide sequence ID" value="NZ_JBHTFQ010000002.1"/>
</dbReference>
<feature type="transmembrane region" description="Helical" evidence="7">
    <location>
        <begin position="493"/>
        <end position="510"/>
    </location>
</feature>
<feature type="transmembrane region" description="Helical" evidence="7">
    <location>
        <begin position="396"/>
        <end position="419"/>
    </location>
</feature>
<name>A0ABW2UJR9_9RHOB</name>
<comment type="subcellular location">
    <subcellularLocation>
        <location evidence="1">Cell membrane</location>
        <topology evidence="1">Multi-pass membrane protein</topology>
    </subcellularLocation>
</comment>
<dbReference type="PANTHER" id="PTHR30619:SF1">
    <property type="entry name" value="RECOMBINATION PROTEIN 2"/>
    <property type="match status" value="1"/>
</dbReference>
<evidence type="ECO:0000256" key="7">
    <source>
        <dbReference type="SAM" id="Phobius"/>
    </source>
</evidence>